<dbReference type="AlphaFoldDB" id="A0A7Y9XJI4"/>
<dbReference type="EMBL" id="JACCHL010000001">
    <property type="protein sequence ID" value="NYH55648.1"/>
    <property type="molecule type" value="Genomic_DNA"/>
</dbReference>
<evidence type="ECO:0000256" key="1">
    <source>
        <dbReference type="ARBA" id="ARBA00001974"/>
    </source>
</evidence>
<dbReference type="InterPro" id="IPR036318">
    <property type="entry name" value="FAD-bd_PCMH-like_sf"/>
</dbReference>
<comment type="similarity">
    <text evidence="2">Belongs to the oxygen-dependent FAD-linked oxidoreductase family.</text>
</comment>
<evidence type="ECO:0000256" key="3">
    <source>
        <dbReference type="ARBA" id="ARBA00022630"/>
    </source>
</evidence>
<dbReference type="Gene3D" id="3.40.462.20">
    <property type="match status" value="1"/>
</dbReference>
<comment type="cofactor">
    <cofactor evidence="1">
        <name>FAD</name>
        <dbReference type="ChEBI" id="CHEBI:57692"/>
    </cofactor>
</comment>
<sequence length="517" mass="55804">MTERTASSATGPVGSGRPEAVTPDDPRYESLALRSLNERFPCRPESFLLAHSTEDVVNAVNEAVDADRRITVRSGGHCYEDFVSSPSVRTVIDLSSMDGVSFDHGRGAFEIGPGARLLDAYERLHDGWGVTLPGGASKTVAMGGHVQGGGYGALTRRHGTIVDHLQAVEVVVVDSSGRARVIVASREEGDPHRDLWWAHTGGGGGNFGVVTRYWFRTPGATGTDPSLSLPRPPSRVLAHSTLWTGEGMDRDSFRALVGNHGRWHELNSAPGSPCTALFSGLVLFGRGTDGNPLAAAAFAHVDADVPDARGLLDEHIHTLTDGVTAEPVSSTTETLPWLPSVHALAEAQDDETGRFKIKASHLRRGFDQEQIDILYDRLRGADHSAASTSVSLQSYGGRVNTVPPHATALCHRDSVLKVLFLSGWHDPALDTANLTWLRELYRDVHAATGGVPAPGEANEGCFVNFPDSDMLSAEWNTSGVPWSRLYYGDGYDRLRRVKARYDPLDVFHHAMSVSPAR</sequence>
<dbReference type="Gene3D" id="3.30.465.10">
    <property type="match status" value="1"/>
</dbReference>
<reference evidence="8 9" key="1">
    <citation type="submission" date="2020-07" db="EMBL/GenBank/DDBJ databases">
        <title>Sequencing the genomes of 1000 actinobacteria strains.</title>
        <authorList>
            <person name="Klenk H.-P."/>
        </authorList>
    </citation>
    <scope>NUCLEOTIDE SEQUENCE [LARGE SCALE GENOMIC DNA]</scope>
    <source>
        <strain evidence="8 9">DSM 45278</strain>
    </source>
</reference>
<name>A0A7Y9XJI4_9ACTN</name>
<comment type="caution">
    <text evidence="8">The sequence shown here is derived from an EMBL/GenBank/DDBJ whole genome shotgun (WGS) entry which is preliminary data.</text>
</comment>
<dbReference type="InterPro" id="IPR012951">
    <property type="entry name" value="BBE"/>
</dbReference>
<evidence type="ECO:0000256" key="2">
    <source>
        <dbReference type="ARBA" id="ARBA00005466"/>
    </source>
</evidence>
<dbReference type="Proteomes" id="UP000584931">
    <property type="component" value="Unassembled WGS sequence"/>
</dbReference>
<dbReference type="PANTHER" id="PTHR42973:SF39">
    <property type="entry name" value="FAD-BINDING PCMH-TYPE DOMAIN-CONTAINING PROTEIN"/>
    <property type="match status" value="1"/>
</dbReference>
<accession>A0A7Y9XJI4</accession>
<evidence type="ECO:0000313" key="9">
    <source>
        <dbReference type="Proteomes" id="UP000584931"/>
    </source>
</evidence>
<dbReference type="PROSITE" id="PS51387">
    <property type="entry name" value="FAD_PCMH"/>
    <property type="match status" value="1"/>
</dbReference>
<evidence type="ECO:0000259" key="7">
    <source>
        <dbReference type="PROSITE" id="PS51387"/>
    </source>
</evidence>
<dbReference type="SUPFAM" id="SSF56176">
    <property type="entry name" value="FAD-binding/transporter-associated domain-like"/>
    <property type="match status" value="1"/>
</dbReference>
<protein>
    <submittedName>
        <fullName evidence="8">FAD/FMN-containing dehydrogenase</fullName>
    </submittedName>
</protein>
<organism evidence="8 9">
    <name type="scientific">Nocardiopsis sinuspersici</name>
    <dbReference type="NCBI Taxonomy" id="501010"/>
    <lineage>
        <taxon>Bacteria</taxon>
        <taxon>Bacillati</taxon>
        <taxon>Actinomycetota</taxon>
        <taxon>Actinomycetes</taxon>
        <taxon>Streptosporangiales</taxon>
        <taxon>Nocardiopsidaceae</taxon>
        <taxon>Nocardiopsis</taxon>
    </lineage>
</organism>
<dbReference type="InterPro" id="IPR006094">
    <property type="entry name" value="Oxid_FAD_bind_N"/>
</dbReference>
<dbReference type="GO" id="GO:0071949">
    <property type="term" value="F:FAD binding"/>
    <property type="evidence" value="ECO:0007669"/>
    <property type="project" value="InterPro"/>
</dbReference>
<feature type="domain" description="FAD-binding PCMH-type" evidence="7">
    <location>
        <begin position="40"/>
        <end position="220"/>
    </location>
</feature>
<evidence type="ECO:0000313" key="8">
    <source>
        <dbReference type="EMBL" id="NYH55648.1"/>
    </source>
</evidence>
<dbReference type="Pfam" id="PF08031">
    <property type="entry name" value="BBE"/>
    <property type="match status" value="1"/>
</dbReference>
<dbReference type="InterPro" id="IPR016169">
    <property type="entry name" value="FAD-bd_PCMH_sub2"/>
</dbReference>
<dbReference type="RefSeq" id="WP_179811637.1">
    <property type="nucleotide sequence ID" value="NZ_JACCHL010000001.1"/>
</dbReference>
<evidence type="ECO:0000256" key="4">
    <source>
        <dbReference type="ARBA" id="ARBA00022827"/>
    </source>
</evidence>
<feature type="region of interest" description="Disordered" evidence="6">
    <location>
        <begin position="1"/>
        <end position="25"/>
    </location>
</feature>
<dbReference type="GO" id="GO:0016491">
    <property type="term" value="F:oxidoreductase activity"/>
    <property type="evidence" value="ECO:0007669"/>
    <property type="project" value="UniProtKB-KW"/>
</dbReference>
<keyword evidence="5" id="KW-0560">Oxidoreductase</keyword>
<dbReference type="InterPro" id="IPR006093">
    <property type="entry name" value="Oxy_OxRdtase_FAD_BS"/>
</dbReference>
<dbReference type="PANTHER" id="PTHR42973">
    <property type="entry name" value="BINDING OXIDOREDUCTASE, PUTATIVE (AFU_ORTHOLOGUE AFUA_1G17690)-RELATED"/>
    <property type="match status" value="1"/>
</dbReference>
<dbReference type="InterPro" id="IPR016166">
    <property type="entry name" value="FAD-bd_PCMH"/>
</dbReference>
<keyword evidence="4" id="KW-0274">FAD</keyword>
<dbReference type="Pfam" id="PF01565">
    <property type="entry name" value="FAD_binding_4"/>
    <property type="match status" value="1"/>
</dbReference>
<feature type="compositionally biased region" description="Polar residues" evidence="6">
    <location>
        <begin position="1"/>
        <end position="10"/>
    </location>
</feature>
<evidence type="ECO:0000256" key="6">
    <source>
        <dbReference type="SAM" id="MobiDB-lite"/>
    </source>
</evidence>
<proteinExistence type="inferred from homology"/>
<evidence type="ECO:0000256" key="5">
    <source>
        <dbReference type="ARBA" id="ARBA00023002"/>
    </source>
</evidence>
<gene>
    <name evidence="8" type="ORF">HNR06_005237</name>
</gene>
<dbReference type="PROSITE" id="PS00862">
    <property type="entry name" value="OX2_COVAL_FAD"/>
    <property type="match status" value="1"/>
</dbReference>
<keyword evidence="3" id="KW-0285">Flavoprotein</keyword>
<dbReference type="InterPro" id="IPR050416">
    <property type="entry name" value="FAD-linked_Oxidoreductase"/>
</dbReference>